<dbReference type="Proteomes" id="UP000193409">
    <property type="component" value="Unassembled WGS sequence"/>
</dbReference>
<evidence type="ECO:0000313" key="2">
    <source>
        <dbReference type="EMBL" id="SLN11783.1"/>
    </source>
</evidence>
<organism evidence="2 3">
    <name type="scientific">Pseudoruegeria aquimaris</name>
    <dbReference type="NCBI Taxonomy" id="393663"/>
    <lineage>
        <taxon>Bacteria</taxon>
        <taxon>Pseudomonadati</taxon>
        <taxon>Pseudomonadota</taxon>
        <taxon>Alphaproteobacteria</taxon>
        <taxon>Rhodobacterales</taxon>
        <taxon>Roseobacteraceae</taxon>
        <taxon>Pseudoruegeria</taxon>
    </lineage>
</organism>
<dbReference type="RefSeq" id="WP_085866757.1">
    <property type="nucleotide sequence ID" value="NZ_FWFQ01000001.1"/>
</dbReference>
<dbReference type="EMBL" id="FWFQ01000001">
    <property type="protein sequence ID" value="SLN11783.1"/>
    <property type="molecule type" value="Genomic_DNA"/>
</dbReference>
<evidence type="ECO:0000313" key="3">
    <source>
        <dbReference type="Proteomes" id="UP000193409"/>
    </source>
</evidence>
<evidence type="ECO:0008006" key="4">
    <source>
        <dbReference type="Google" id="ProtNLM"/>
    </source>
</evidence>
<name>A0A1Y5R9W4_9RHOB</name>
<keyword evidence="1" id="KW-0732">Signal</keyword>
<gene>
    <name evidence="2" type="ORF">PSA7680_00162</name>
</gene>
<dbReference type="PROSITE" id="PS51257">
    <property type="entry name" value="PROKAR_LIPOPROTEIN"/>
    <property type="match status" value="1"/>
</dbReference>
<reference evidence="2 3" key="1">
    <citation type="submission" date="2017-03" db="EMBL/GenBank/DDBJ databases">
        <authorList>
            <person name="Afonso C.L."/>
            <person name="Miller P.J."/>
            <person name="Scott M.A."/>
            <person name="Spackman E."/>
            <person name="Goraichik I."/>
            <person name="Dimitrov K.M."/>
            <person name="Suarez D.L."/>
            <person name="Swayne D.E."/>
        </authorList>
    </citation>
    <scope>NUCLEOTIDE SEQUENCE [LARGE SCALE GENOMIC DNA]</scope>
    <source>
        <strain evidence="2 3">CECT 7680</strain>
    </source>
</reference>
<sequence length="80" mass="8038">MTYRIAATGLLCAGLLAACDGPSTIVSVPASQGALNMYDGRAAVQTAPAQPGRYFAPNVAAAQPNLGPSGADLLLPKQQP</sequence>
<feature type="chain" id="PRO_5012734835" description="Lipoprotein" evidence="1">
    <location>
        <begin position="19"/>
        <end position="80"/>
    </location>
</feature>
<keyword evidence="3" id="KW-1185">Reference proteome</keyword>
<accession>A0A1Y5R9W4</accession>
<proteinExistence type="predicted"/>
<evidence type="ECO:0000256" key="1">
    <source>
        <dbReference type="SAM" id="SignalP"/>
    </source>
</evidence>
<dbReference type="AlphaFoldDB" id="A0A1Y5R9W4"/>
<protein>
    <recommendedName>
        <fullName evidence="4">Lipoprotein</fullName>
    </recommendedName>
</protein>
<feature type="signal peptide" evidence="1">
    <location>
        <begin position="1"/>
        <end position="18"/>
    </location>
</feature>